<keyword evidence="3" id="KW-1185">Reference proteome</keyword>
<dbReference type="RefSeq" id="WP_182803083.1">
    <property type="nucleotide sequence ID" value="NZ_CP060007.1"/>
</dbReference>
<organism evidence="2 3">
    <name type="scientific">Lacibacter sediminis</name>
    <dbReference type="NCBI Taxonomy" id="2760713"/>
    <lineage>
        <taxon>Bacteria</taxon>
        <taxon>Pseudomonadati</taxon>
        <taxon>Bacteroidota</taxon>
        <taxon>Chitinophagia</taxon>
        <taxon>Chitinophagales</taxon>
        <taxon>Chitinophagaceae</taxon>
        <taxon>Lacibacter</taxon>
    </lineage>
</organism>
<name>A0A7G5XGT1_9BACT</name>
<feature type="region of interest" description="Disordered" evidence="1">
    <location>
        <begin position="1"/>
        <end position="54"/>
    </location>
</feature>
<proteinExistence type="predicted"/>
<dbReference type="KEGG" id="lacs:H4075_00360"/>
<accession>A0A7G5XGT1</accession>
<dbReference type="AlphaFoldDB" id="A0A7G5XGT1"/>
<evidence type="ECO:0000256" key="1">
    <source>
        <dbReference type="SAM" id="MobiDB-lite"/>
    </source>
</evidence>
<sequence>MSLFNTGKNKKDKKKNAPAGNKSSMFIAPKGGGKANTKTSSNAGKHVGGAQRGA</sequence>
<evidence type="ECO:0000313" key="3">
    <source>
        <dbReference type="Proteomes" id="UP000515344"/>
    </source>
</evidence>
<reference evidence="3" key="1">
    <citation type="submission" date="2020-08" db="EMBL/GenBank/DDBJ databases">
        <title>Lacibacter sp. S13-6-6 genome sequencing.</title>
        <authorList>
            <person name="Jin L."/>
        </authorList>
    </citation>
    <scope>NUCLEOTIDE SEQUENCE [LARGE SCALE GENOMIC DNA]</scope>
    <source>
        <strain evidence="3">S13-6-6</strain>
    </source>
</reference>
<dbReference type="Proteomes" id="UP000515344">
    <property type="component" value="Chromosome"/>
</dbReference>
<evidence type="ECO:0000313" key="2">
    <source>
        <dbReference type="EMBL" id="QNA44684.1"/>
    </source>
</evidence>
<protein>
    <submittedName>
        <fullName evidence="2">Uncharacterized protein</fullName>
    </submittedName>
</protein>
<gene>
    <name evidence="2" type="ORF">H4075_00360</name>
</gene>
<dbReference type="EMBL" id="CP060007">
    <property type="protein sequence ID" value="QNA44684.1"/>
    <property type="molecule type" value="Genomic_DNA"/>
</dbReference>